<organism evidence="2 3">
    <name type="scientific">Stutzerimonas frequens</name>
    <dbReference type="NCBI Taxonomy" id="2968969"/>
    <lineage>
        <taxon>Bacteria</taxon>
        <taxon>Pseudomonadati</taxon>
        <taxon>Pseudomonadota</taxon>
        <taxon>Gammaproteobacteria</taxon>
        <taxon>Pseudomonadales</taxon>
        <taxon>Pseudomonadaceae</taxon>
        <taxon>Stutzerimonas</taxon>
    </lineage>
</organism>
<dbReference type="Pfam" id="PF11804">
    <property type="entry name" value="DUF3325"/>
    <property type="match status" value="1"/>
</dbReference>
<evidence type="ECO:0000313" key="3">
    <source>
        <dbReference type="Proteomes" id="UP001164632"/>
    </source>
</evidence>
<evidence type="ECO:0000313" key="2">
    <source>
        <dbReference type="EMBL" id="WAE52461.1"/>
    </source>
</evidence>
<keyword evidence="1" id="KW-0812">Transmembrane</keyword>
<reference evidence="2" key="1">
    <citation type="submission" date="2022-11" db="EMBL/GenBank/DDBJ databases">
        <title>Genomic of Pseudomonas TF18.</title>
        <authorList>
            <person name="Liu T."/>
        </authorList>
    </citation>
    <scope>NUCLEOTIDE SEQUENCE</scope>
    <source>
        <strain evidence="2">TF18</strain>
    </source>
</reference>
<keyword evidence="1" id="KW-1133">Transmembrane helix</keyword>
<name>A0AA47E1H0_9GAMM</name>
<dbReference type="InterPro" id="IPR021762">
    <property type="entry name" value="DUF3325"/>
</dbReference>
<evidence type="ECO:0000256" key="1">
    <source>
        <dbReference type="SAM" id="Phobius"/>
    </source>
</evidence>
<sequence>MAEVMQLGVFVLCYLAFAQLALLQQSHRQKVWRSAAPAPARERWLRRSVAAISFAGAPTALMTVEGPGFAVLLWFLLMAAAAMAVTLTLTWRPGLLRWLP</sequence>
<dbReference type="RefSeq" id="WP_046617418.1">
    <property type="nucleotide sequence ID" value="NZ_CP113257.1"/>
</dbReference>
<keyword evidence="1" id="KW-0472">Membrane</keyword>
<gene>
    <name evidence="2" type="ORF">OSV15_22875</name>
</gene>
<feature type="transmembrane region" description="Helical" evidence="1">
    <location>
        <begin position="6"/>
        <end position="23"/>
    </location>
</feature>
<proteinExistence type="predicted"/>
<dbReference type="AlphaFoldDB" id="A0AA47E1H0"/>
<dbReference type="Proteomes" id="UP001164632">
    <property type="component" value="Chromosome"/>
</dbReference>
<protein>
    <submittedName>
        <fullName evidence="2">DUF3325 family protein</fullName>
    </submittedName>
</protein>
<accession>A0AA47E1H0</accession>
<feature type="transmembrane region" description="Helical" evidence="1">
    <location>
        <begin position="69"/>
        <end position="91"/>
    </location>
</feature>
<dbReference type="EMBL" id="CP113257">
    <property type="protein sequence ID" value="WAE52461.1"/>
    <property type="molecule type" value="Genomic_DNA"/>
</dbReference>